<name>A0A166IIH7_9AGAM</name>
<organism evidence="1 2">
    <name type="scientific">Athelia psychrophila</name>
    <dbReference type="NCBI Taxonomy" id="1759441"/>
    <lineage>
        <taxon>Eukaryota</taxon>
        <taxon>Fungi</taxon>
        <taxon>Dikarya</taxon>
        <taxon>Basidiomycota</taxon>
        <taxon>Agaricomycotina</taxon>
        <taxon>Agaricomycetes</taxon>
        <taxon>Agaricomycetidae</taxon>
        <taxon>Atheliales</taxon>
        <taxon>Atheliaceae</taxon>
        <taxon>Athelia</taxon>
    </lineage>
</organism>
<proteinExistence type="predicted"/>
<sequence>MLGRHSNTILNEIRAQQPDLVKDFALEVTGDVLAAEDFQLAKFLQPEQGCSISDVLEQFSLERIMSEAEVIVPSLCKLLRCVTTRDNPKENAAPRKDKSLISLSTLSIISPVALAVQSALIPSGQCPGVQSVQQHTIPPFPQCQSDSIFYGQ</sequence>
<dbReference type="Proteomes" id="UP000076532">
    <property type="component" value="Unassembled WGS sequence"/>
</dbReference>
<evidence type="ECO:0000313" key="2">
    <source>
        <dbReference type="Proteomes" id="UP000076532"/>
    </source>
</evidence>
<dbReference type="AlphaFoldDB" id="A0A166IIH7"/>
<protein>
    <submittedName>
        <fullName evidence="1">Uncharacterized protein</fullName>
    </submittedName>
</protein>
<gene>
    <name evidence="1" type="ORF">FIBSPDRAFT_892436</name>
</gene>
<evidence type="ECO:0000313" key="1">
    <source>
        <dbReference type="EMBL" id="KZP19859.1"/>
    </source>
</evidence>
<accession>A0A166IIH7</accession>
<dbReference type="OrthoDB" id="5424058at2759"/>
<reference evidence="1 2" key="1">
    <citation type="journal article" date="2016" name="Mol. Biol. Evol.">
        <title>Comparative Genomics of Early-Diverging Mushroom-Forming Fungi Provides Insights into the Origins of Lignocellulose Decay Capabilities.</title>
        <authorList>
            <person name="Nagy L.G."/>
            <person name="Riley R."/>
            <person name="Tritt A."/>
            <person name="Adam C."/>
            <person name="Daum C."/>
            <person name="Floudas D."/>
            <person name="Sun H."/>
            <person name="Yadav J.S."/>
            <person name="Pangilinan J."/>
            <person name="Larsson K.H."/>
            <person name="Matsuura K."/>
            <person name="Barry K."/>
            <person name="Labutti K."/>
            <person name="Kuo R."/>
            <person name="Ohm R.A."/>
            <person name="Bhattacharya S.S."/>
            <person name="Shirouzu T."/>
            <person name="Yoshinaga Y."/>
            <person name="Martin F.M."/>
            <person name="Grigoriev I.V."/>
            <person name="Hibbett D.S."/>
        </authorList>
    </citation>
    <scope>NUCLEOTIDE SEQUENCE [LARGE SCALE GENOMIC DNA]</scope>
    <source>
        <strain evidence="1 2">CBS 109695</strain>
    </source>
</reference>
<dbReference type="STRING" id="436010.A0A166IIH7"/>
<keyword evidence="2" id="KW-1185">Reference proteome</keyword>
<dbReference type="EMBL" id="KV417560">
    <property type="protein sequence ID" value="KZP19859.1"/>
    <property type="molecule type" value="Genomic_DNA"/>
</dbReference>